<evidence type="ECO:0000259" key="15">
    <source>
        <dbReference type="PROSITE" id="PS50127"/>
    </source>
</evidence>
<evidence type="ECO:0000256" key="6">
    <source>
        <dbReference type="ARBA" id="ARBA00022703"/>
    </source>
</evidence>
<keyword evidence="8" id="KW-0833">Ubl conjugation pathway</keyword>
<dbReference type="Proteomes" id="UP000466442">
    <property type="component" value="Unassembled WGS sequence"/>
</dbReference>
<keyword evidence="10" id="KW-0539">Nucleus</keyword>
<gene>
    <name evidence="16" type="ORF">GE061_017447</name>
</gene>
<sequence length="374" mass="41579">MSKTAKSNGAEAVAASSETPVADLISGNDWDPQSEKNIAAVLQATSHLSTSCTAPFLLRIKRDMMAIYHDPPPGILVLQDERDMTVIHALITGSFDTPYEGGFFYFIVRCPPDYPIKPPHVKFMTTAGGSVRFNPNLYKCGKVCISILGTWSGPAWTPALTLSSVLISIQSLLTENPYHNEPGFEREKNSGDSKRYNEIIQHETIRVAVIGMVNNDSGLCIPEPLMDAMRQSFLQFYPYYEATLLSKVHFSGCVMQDPFGQDRGVFNYKYLLERLRALKKKLSPPQEEAASASSSSVSPGSEVVLVWLRFTMSVEMKEQKVVVDLIKMGGACITYVVLAISAWVLIRLVQACFWLPSYLKNIDQTKTKTKTKQN</sequence>
<dbReference type="Pfam" id="PF00179">
    <property type="entry name" value="UQ_con"/>
    <property type="match status" value="1"/>
</dbReference>
<evidence type="ECO:0000256" key="8">
    <source>
        <dbReference type="ARBA" id="ARBA00022786"/>
    </source>
</evidence>
<dbReference type="EC" id="2.3.2.23" evidence="3"/>
<dbReference type="AlphaFoldDB" id="A0A6A4J1U2"/>
<dbReference type="InterPro" id="IPR016135">
    <property type="entry name" value="UBQ-conjugating_enzyme/RWD"/>
</dbReference>
<dbReference type="GO" id="GO:0006915">
    <property type="term" value="P:apoptotic process"/>
    <property type="evidence" value="ECO:0007669"/>
    <property type="project" value="UniProtKB-KW"/>
</dbReference>
<keyword evidence="6" id="KW-0053">Apoptosis</keyword>
<evidence type="ECO:0000256" key="5">
    <source>
        <dbReference type="ARBA" id="ARBA00022679"/>
    </source>
</evidence>
<evidence type="ECO:0000256" key="14">
    <source>
        <dbReference type="ARBA" id="ARBA00042401"/>
    </source>
</evidence>
<dbReference type="GO" id="GO:0005737">
    <property type="term" value="C:cytoplasm"/>
    <property type="evidence" value="ECO:0007669"/>
    <property type="project" value="UniProtKB-SubCell"/>
</dbReference>
<dbReference type="PROSITE" id="PS50127">
    <property type="entry name" value="UBC_2"/>
    <property type="match status" value="1"/>
</dbReference>
<organism evidence="16 17">
    <name type="scientific">Apolygus lucorum</name>
    <name type="common">Small green plant bug</name>
    <name type="synonym">Lygocoris lucorum</name>
    <dbReference type="NCBI Taxonomy" id="248454"/>
    <lineage>
        <taxon>Eukaryota</taxon>
        <taxon>Metazoa</taxon>
        <taxon>Ecdysozoa</taxon>
        <taxon>Arthropoda</taxon>
        <taxon>Hexapoda</taxon>
        <taxon>Insecta</taxon>
        <taxon>Pterygota</taxon>
        <taxon>Neoptera</taxon>
        <taxon>Paraneoptera</taxon>
        <taxon>Hemiptera</taxon>
        <taxon>Heteroptera</taxon>
        <taxon>Panheteroptera</taxon>
        <taxon>Cimicomorpha</taxon>
        <taxon>Miridae</taxon>
        <taxon>Mirini</taxon>
        <taxon>Apolygus</taxon>
    </lineage>
</organism>
<evidence type="ECO:0000256" key="2">
    <source>
        <dbReference type="ARBA" id="ARBA00004496"/>
    </source>
</evidence>
<evidence type="ECO:0000256" key="10">
    <source>
        <dbReference type="ARBA" id="ARBA00023242"/>
    </source>
</evidence>
<keyword evidence="4" id="KW-0963">Cytoplasm</keyword>
<dbReference type="Gene3D" id="3.10.110.10">
    <property type="entry name" value="Ubiquitin Conjugating Enzyme"/>
    <property type="match status" value="1"/>
</dbReference>
<dbReference type="EMBL" id="WIXP02000008">
    <property type="protein sequence ID" value="KAF6206218.1"/>
    <property type="molecule type" value="Genomic_DNA"/>
</dbReference>
<comment type="caution">
    <text evidence="16">The sequence shown here is derived from an EMBL/GenBank/DDBJ whole genome shotgun (WGS) entry which is preliminary data.</text>
</comment>
<keyword evidence="5" id="KW-0808">Transferase</keyword>
<evidence type="ECO:0000313" key="16">
    <source>
        <dbReference type="EMBL" id="KAF6206218.1"/>
    </source>
</evidence>
<evidence type="ECO:0000256" key="11">
    <source>
        <dbReference type="ARBA" id="ARBA00039894"/>
    </source>
</evidence>
<dbReference type="CDD" id="cd23809">
    <property type="entry name" value="UBCc_UBE2Z"/>
    <property type="match status" value="1"/>
</dbReference>
<evidence type="ECO:0000256" key="4">
    <source>
        <dbReference type="ARBA" id="ARBA00022490"/>
    </source>
</evidence>
<evidence type="ECO:0000256" key="7">
    <source>
        <dbReference type="ARBA" id="ARBA00022741"/>
    </source>
</evidence>
<dbReference type="SUPFAM" id="SSF54495">
    <property type="entry name" value="UBC-like"/>
    <property type="match status" value="1"/>
</dbReference>
<feature type="domain" description="UBC core" evidence="15">
    <location>
        <begin position="55"/>
        <end position="209"/>
    </location>
</feature>
<evidence type="ECO:0000256" key="3">
    <source>
        <dbReference type="ARBA" id="ARBA00012486"/>
    </source>
</evidence>
<evidence type="ECO:0000256" key="13">
    <source>
        <dbReference type="ARBA" id="ARBA00042316"/>
    </source>
</evidence>
<dbReference type="GO" id="GO:0004869">
    <property type="term" value="F:cysteine-type endopeptidase inhibitor activity"/>
    <property type="evidence" value="ECO:0007669"/>
    <property type="project" value="TreeGrafter"/>
</dbReference>
<proteinExistence type="predicted"/>
<evidence type="ECO:0000256" key="9">
    <source>
        <dbReference type="ARBA" id="ARBA00022840"/>
    </source>
</evidence>
<reference evidence="16" key="1">
    <citation type="journal article" date="2021" name="Mol. Ecol. Resour.">
        <title>Apolygus lucorum genome provides insights into omnivorousness and mesophyll feeding.</title>
        <authorList>
            <person name="Liu Y."/>
            <person name="Liu H."/>
            <person name="Wang H."/>
            <person name="Huang T."/>
            <person name="Liu B."/>
            <person name="Yang B."/>
            <person name="Yin L."/>
            <person name="Li B."/>
            <person name="Zhang Y."/>
            <person name="Zhang S."/>
            <person name="Jiang F."/>
            <person name="Zhang X."/>
            <person name="Ren Y."/>
            <person name="Wang B."/>
            <person name="Wang S."/>
            <person name="Lu Y."/>
            <person name="Wu K."/>
            <person name="Fan W."/>
            <person name="Wang G."/>
        </authorList>
    </citation>
    <scope>NUCLEOTIDE SEQUENCE</scope>
    <source>
        <strain evidence="16">12Hb</strain>
    </source>
</reference>
<evidence type="ECO:0000256" key="1">
    <source>
        <dbReference type="ARBA" id="ARBA00004123"/>
    </source>
</evidence>
<keyword evidence="7" id="KW-0547">Nucleotide-binding</keyword>
<keyword evidence="17" id="KW-1185">Reference proteome</keyword>
<dbReference type="PANTHER" id="PTHR46116:SF26">
    <property type="entry name" value="UBIQUITIN-CONJUGATING ENZYME E2 Z"/>
    <property type="match status" value="1"/>
</dbReference>
<dbReference type="SMART" id="SM00212">
    <property type="entry name" value="UBCc"/>
    <property type="match status" value="1"/>
</dbReference>
<protein>
    <recommendedName>
        <fullName evidence="11">Ubiquitin-conjugating enzyme E2 Z</fullName>
        <ecNumber evidence="3">2.3.2.23</ecNumber>
    </recommendedName>
    <alternativeName>
        <fullName evidence="12">E2 ubiquitin-conjugating enzyme Z</fullName>
    </alternativeName>
    <alternativeName>
        <fullName evidence="14">Ubiquitin carrier protein Z</fullName>
    </alternativeName>
    <alternativeName>
        <fullName evidence="13">Ubiquitin-protein ligase Z</fullName>
    </alternativeName>
</protein>
<evidence type="ECO:0000256" key="12">
    <source>
        <dbReference type="ARBA" id="ARBA00041798"/>
    </source>
</evidence>
<keyword evidence="9" id="KW-0067">ATP-binding</keyword>
<comment type="subcellular location">
    <subcellularLocation>
        <location evidence="2">Cytoplasm</location>
    </subcellularLocation>
    <subcellularLocation>
        <location evidence="1">Nucleus</location>
    </subcellularLocation>
</comment>
<dbReference type="GO" id="GO:0005634">
    <property type="term" value="C:nucleus"/>
    <property type="evidence" value="ECO:0007669"/>
    <property type="project" value="UniProtKB-SubCell"/>
</dbReference>
<dbReference type="PANTHER" id="PTHR46116">
    <property type="entry name" value="(E3-INDEPENDENT) E2 UBIQUITIN-CONJUGATING ENZYME"/>
    <property type="match status" value="1"/>
</dbReference>
<dbReference type="FunFam" id="3.10.110.10:FF:000046">
    <property type="entry name" value="Ubiquitin-conjugating enzyme E2 Z"/>
    <property type="match status" value="1"/>
</dbReference>
<dbReference type="GO" id="GO:0043066">
    <property type="term" value="P:negative regulation of apoptotic process"/>
    <property type="evidence" value="ECO:0007669"/>
    <property type="project" value="TreeGrafter"/>
</dbReference>
<dbReference type="InterPro" id="IPR000608">
    <property type="entry name" value="UBC"/>
</dbReference>
<dbReference type="GO" id="GO:0005524">
    <property type="term" value="F:ATP binding"/>
    <property type="evidence" value="ECO:0007669"/>
    <property type="project" value="UniProtKB-KW"/>
</dbReference>
<accession>A0A6A4J1U2</accession>
<evidence type="ECO:0000313" key="17">
    <source>
        <dbReference type="Proteomes" id="UP000466442"/>
    </source>
</evidence>
<dbReference type="GO" id="GO:0061631">
    <property type="term" value="F:ubiquitin conjugating enzyme activity"/>
    <property type="evidence" value="ECO:0007669"/>
    <property type="project" value="UniProtKB-EC"/>
</dbReference>
<dbReference type="OrthoDB" id="47801at2759"/>
<name>A0A6A4J1U2_APOLU</name>